<accession>A0ABW6A1H8</accession>
<feature type="region of interest" description="Disordered" evidence="1">
    <location>
        <begin position="157"/>
        <end position="185"/>
    </location>
</feature>
<reference evidence="3" key="1">
    <citation type="journal article" date="2019" name="Int. J. Syst. Evol. Microbiol.">
        <title>The Global Catalogue of Microorganisms (GCM) 10K type strain sequencing project: providing services to taxonomists for standard genome sequencing and annotation.</title>
        <authorList>
            <consortium name="The Broad Institute Genomics Platform"/>
            <consortium name="The Broad Institute Genome Sequencing Center for Infectious Disease"/>
            <person name="Wu L."/>
            <person name="Ma J."/>
        </authorList>
    </citation>
    <scope>NUCLEOTIDE SEQUENCE [LARGE SCALE GENOMIC DNA]</scope>
    <source>
        <strain evidence="3">KCTC 23299</strain>
    </source>
</reference>
<name>A0ABW6A1H8_9BACT</name>
<dbReference type="RefSeq" id="WP_386096034.1">
    <property type="nucleotide sequence ID" value="NZ_JBHUOZ010000001.1"/>
</dbReference>
<feature type="compositionally biased region" description="Low complexity" evidence="1">
    <location>
        <begin position="165"/>
        <end position="185"/>
    </location>
</feature>
<comment type="caution">
    <text evidence="2">The sequence shown here is derived from an EMBL/GenBank/DDBJ whole genome shotgun (WGS) entry which is preliminary data.</text>
</comment>
<gene>
    <name evidence="2" type="primary">tssD</name>
    <name evidence="2" type="ORF">ACFS6H_05390</name>
</gene>
<organism evidence="2 3">
    <name type="scientific">Terrimonas rubra</name>
    <dbReference type="NCBI Taxonomy" id="1035890"/>
    <lineage>
        <taxon>Bacteria</taxon>
        <taxon>Pseudomonadati</taxon>
        <taxon>Bacteroidota</taxon>
        <taxon>Chitinophagia</taxon>
        <taxon>Chitinophagales</taxon>
        <taxon>Chitinophagaceae</taxon>
        <taxon>Terrimonas</taxon>
    </lineage>
</organism>
<protein>
    <submittedName>
        <fullName evidence="2">Type VI secretion system tube protein TssD</fullName>
    </submittedName>
</protein>
<dbReference type="InterPro" id="IPR041408">
    <property type="entry name" value="Hcp_Tssd"/>
</dbReference>
<dbReference type="Proteomes" id="UP001597511">
    <property type="component" value="Unassembled WGS sequence"/>
</dbReference>
<dbReference type="Pfam" id="PF17642">
    <property type="entry name" value="TssD"/>
    <property type="match status" value="1"/>
</dbReference>
<sequence>MVYDGVFSLDTEDESRTYTLLDFRLDLVQSTDNFGVPRGLPRCTMFKVVLRGDGSSSTSEAKLIEWMLNPTMKKNGRVAFLSSERSGGTELVGQMIKFYDSYCIGYSINYNTEETNEFRTASYNYSRDTYTITLTLTTLSLEFSEDAILNSVIFERSGESGGSSGSSESSSSSASSGSVSSYRAD</sequence>
<proteinExistence type="predicted"/>
<evidence type="ECO:0000313" key="3">
    <source>
        <dbReference type="Proteomes" id="UP001597511"/>
    </source>
</evidence>
<evidence type="ECO:0000313" key="2">
    <source>
        <dbReference type="EMBL" id="MFD2919138.1"/>
    </source>
</evidence>
<keyword evidence="3" id="KW-1185">Reference proteome</keyword>
<dbReference type="EMBL" id="JBHUOZ010000001">
    <property type="protein sequence ID" value="MFD2919138.1"/>
    <property type="molecule type" value="Genomic_DNA"/>
</dbReference>
<evidence type="ECO:0000256" key="1">
    <source>
        <dbReference type="SAM" id="MobiDB-lite"/>
    </source>
</evidence>